<evidence type="ECO:0000313" key="2">
    <source>
        <dbReference type="Proteomes" id="UP000184080"/>
    </source>
</evidence>
<dbReference type="Proteomes" id="UP000184080">
    <property type="component" value="Unassembled WGS sequence"/>
</dbReference>
<reference evidence="1 2" key="1">
    <citation type="submission" date="2016-11" db="EMBL/GenBank/DDBJ databases">
        <authorList>
            <person name="Jaros S."/>
            <person name="Januszkiewicz K."/>
            <person name="Wedrychowicz H."/>
        </authorList>
    </citation>
    <scope>NUCLEOTIDE SEQUENCE [LARGE SCALE GENOMIC DNA]</scope>
    <source>
        <strain evidence="1 2">DSM 21864</strain>
    </source>
</reference>
<dbReference type="OrthoDB" id="1911444at2"/>
<dbReference type="RefSeq" id="WP_073006377.1">
    <property type="nucleotide sequence ID" value="NZ_FQZO01000003.1"/>
</dbReference>
<keyword evidence="2" id="KW-1185">Reference proteome</keyword>
<organism evidence="1 2">
    <name type="scientific">Clostridium amylolyticum</name>
    <dbReference type="NCBI Taxonomy" id="1121298"/>
    <lineage>
        <taxon>Bacteria</taxon>
        <taxon>Bacillati</taxon>
        <taxon>Bacillota</taxon>
        <taxon>Clostridia</taxon>
        <taxon>Eubacteriales</taxon>
        <taxon>Clostridiaceae</taxon>
        <taxon>Clostridium</taxon>
    </lineage>
</organism>
<protein>
    <submittedName>
        <fullName evidence="1">Uncharacterized protein</fullName>
    </submittedName>
</protein>
<evidence type="ECO:0000313" key="1">
    <source>
        <dbReference type="EMBL" id="SHJ10819.1"/>
    </source>
</evidence>
<dbReference type="EMBL" id="FQZO01000003">
    <property type="protein sequence ID" value="SHJ10819.1"/>
    <property type="molecule type" value="Genomic_DNA"/>
</dbReference>
<name>A0A1M6GLK0_9CLOT</name>
<gene>
    <name evidence="1" type="ORF">SAMN05444401_2161</name>
</gene>
<accession>A0A1M6GLK0</accession>
<sequence>MNNHIKAKDLAKQLGLYLKVVTSVKAFDNYNSFFNIYDQSDEPCRRIVVLTPYGDLEEVYDENPDEAITSPKLVDGSLWLEEYPLTTNPKNISLDEVCIDENLIKSLIDSNDK</sequence>
<proteinExistence type="predicted"/>
<dbReference type="AlphaFoldDB" id="A0A1M6GLK0"/>